<evidence type="ECO:0000313" key="3">
    <source>
        <dbReference type="Proteomes" id="UP000285343"/>
    </source>
</evidence>
<dbReference type="InterPro" id="IPR049311">
    <property type="entry name" value="GIY_YIG_cat"/>
</dbReference>
<organism evidence="2 3">
    <name type="scientific">Bacteroides uniformis</name>
    <dbReference type="NCBI Taxonomy" id="820"/>
    <lineage>
        <taxon>Bacteria</taxon>
        <taxon>Pseudomonadati</taxon>
        <taxon>Bacteroidota</taxon>
        <taxon>Bacteroidia</taxon>
        <taxon>Bacteroidales</taxon>
        <taxon>Bacteroidaceae</taxon>
        <taxon>Bacteroides</taxon>
    </lineage>
</organism>
<proteinExistence type="predicted"/>
<dbReference type="RefSeq" id="WP_117867229.1">
    <property type="nucleotide sequence ID" value="NZ_QRZC01000048.1"/>
</dbReference>
<protein>
    <recommendedName>
        <fullName evidence="1">GIY-YIG catalytic domain-containing protein</fullName>
    </recommendedName>
</protein>
<evidence type="ECO:0000313" key="2">
    <source>
        <dbReference type="EMBL" id="RGV34645.1"/>
    </source>
</evidence>
<dbReference type="Pfam" id="PF20815">
    <property type="entry name" value="GIY_YIG_2"/>
    <property type="match status" value="1"/>
</dbReference>
<comment type="caution">
    <text evidence="2">The sequence shown here is derived from an EMBL/GenBank/DDBJ whole genome shotgun (WGS) entry which is preliminary data.</text>
</comment>
<dbReference type="EMBL" id="QRZC01000048">
    <property type="protein sequence ID" value="RGV34645.1"/>
    <property type="molecule type" value="Genomic_DNA"/>
</dbReference>
<sequence length="296" mass="33711">MNNIAFTLFNPLKDNIETVPNLPGNYIITLREDSNLPNIGIDVTFHTFQGMDVIYTGLAGSSLQDRDVKKHFNGNAGSSTLRKSLGCLFGYELIPRDRNFDKNKKTKFNQEDENQLTIWMKHNLLVFYYPNENYKSLEEKLIQKYNPPLNLDKNHNVVNKEFRQKLSLLRNAEVRLAFSPIPITNINNKFQEVNGIGLYLEIWKQMQPFILAAIRKGQDSKKIGSAIFKNVGNRKSSGYAFRLDISDAVIPVKKGSAVARDLKKVLDANSEFKKIAKGRAITIRMNSDCELFVTTS</sequence>
<evidence type="ECO:0000259" key="1">
    <source>
        <dbReference type="Pfam" id="PF20815"/>
    </source>
</evidence>
<gene>
    <name evidence="2" type="ORF">DWW14_22565</name>
</gene>
<dbReference type="Proteomes" id="UP000285343">
    <property type="component" value="Unassembled WGS sequence"/>
</dbReference>
<accession>A0A412X2V3</accession>
<feature type="domain" description="GIY-YIG catalytic" evidence="1">
    <location>
        <begin position="24"/>
        <end position="171"/>
    </location>
</feature>
<name>A0A412X2V3_BACUN</name>
<dbReference type="AlphaFoldDB" id="A0A412X2V3"/>
<reference evidence="2 3" key="1">
    <citation type="submission" date="2018-08" db="EMBL/GenBank/DDBJ databases">
        <title>A genome reference for cultivated species of the human gut microbiota.</title>
        <authorList>
            <person name="Zou Y."/>
            <person name="Xue W."/>
            <person name="Luo G."/>
        </authorList>
    </citation>
    <scope>NUCLEOTIDE SEQUENCE [LARGE SCALE GENOMIC DNA]</scope>
    <source>
        <strain evidence="2 3">AF14-42</strain>
    </source>
</reference>